<evidence type="ECO:0000313" key="8">
    <source>
        <dbReference type="EMBL" id="KAG5647259.1"/>
    </source>
</evidence>
<reference evidence="8" key="2">
    <citation type="submission" date="2021-10" db="EMBL/GenBank/DDBJ databases">
        <title>Phylogenomics reveals ancestral predisposition of the termite-cultivated fungus Termitomyces towards a domesticated lifestyle.</title>
        <authorList>
            <person name="Auxier B."/>
            <person name="Grum-Grzhimaylo A."/>
            <person name="Cardenas M.E."/>
            <person name="Lodge J.D."/>
            <person name="Laessoe T."/>
            <person name="Pedersen O."/>
            <person name="Smith M.E."/>
            <person name="Kuyper T.W."/>
            <person name="Franco-Molano E.A."/>
            <person name="Baroni T.J."/>
            <person name="Aanen D.K."/>
        </authorList>
    </citation>
    <scope>NUCLEOTIDE SEQUENCE</scope>
    <source>
        <strain evidence="8">AP01</strain>
        <tissue evidence="8">Mycelium</tissue>
    </source>
</reference>
<feature type="compositionally biased region" description="Polar residues" evidence="6">
    <location>
        <begin position="28"/>
        <end position="39"/>
    </location>
</feature>
<evidence type="ECO:0000256" key="7">
    <source>
        <dbReference type="SAM" id="Phobius"/>
    </source>
</evidence>
<sequence>MSYRDPYAEPPGRLQQQQPRYSEAEYNPYSTSAPHQSYDQGGIAPSYDNYGAGYRDDDYEQRLPPQRAQSQRTPYATNADLASKEINRTETAGVVREPSILLTLALFIRPPNIAIGDVSTLSKGGSAIQLIENGIQVNLGVNISVNNPNYFAVNFKEIKAQIFYPINGQAPQLGEGSSKDVVFSAHQLTNWTFPFAIQYKTTDDPQGLILQDLASKCGVGGPKSNIKVNYKITLGLRILFITVSPVVQNSLNFICPLNPSDLEVSLASQCHNKDLTQLIPPDSLGEKDKAIVFDHLLCRLAVSRNTSELYADTEYALSTLPGNEAVRRRDEFENEIEHWAQGLLQHAWAVCHDSEGDRPVLDKHKDTSIRNLPKLPHAEDLTKILNSILFLHLTTSKQYSARTRSFLSTFGSLDEETIVCTLKNHERAIEEAQAKAKATTADHAERGKVFRAVGMGFGAVAGGVLIGVTGGLAAPLVGTGVAAVLGWLGVGGTAVGLLASGLAGSSVVCGALFGVYGARSTASMVERHTREIRDLALVPVRDIRGDETLGVRLCVSGWLSSIKDVKAPWTVFSGDNTYALQWEVEALEELSSALVTLLKSHAMKYVKAEVIKRTILASLMSSLAPIALLKIGQIIDNPWMNAKALAAKAGAVLGELLAQRMFGSRPVTLAGYSLGSLVIFEALKHLASLPPSETAHLIQDAYLFGTPAPADAQTWSGIRRLVSGRLVNGYSTNDYVLAVLSRPSSASWQVAGLQSVDVMGVENVLCESVDGHTMWRGMIGKCLRDCQAPGIIPDEAGLQMTAVAMPEAKENAMSPEEAEGRVSGSI</sequence>
<evidence type="ECO:0000256" key="6">
    <source>
        <dbReference type="SAM" id="MobiDB-lite"/>
    </source>
</evidence>
<dbReference type="EMBL" id="JABCKV010000011">
    <property type="protein sequence ID" value="KAG5647259.1"/>
    <property type="molecule type" value="Genomic_DNA"/>
</dbReference>
<evidence type="ECO:0000256" key="2">
    <source>
        <dbReference type="ARBA" id="ARBA00009824"/>
    </source>
</evidence>
<dbReference type="PANTHER" id="PTHR17920">
    <property type="entry name" value="TRANSMEMBRANE AND COILED-COIL DOMAIN-CONTAINING PROTEIN 4 TMCO4"/>
    <property type="match status" value="1"/>
</dbReference>
<dbReference type="Proteomes" id="UP000775547">
    <property type="component" value="Unassembled WGS sequence"/>
</dbReference>
<keyword evidence="5 7" id="KW-0472">Membrane</keyword>
<gene>
    <name evidence="8" type="ORF">DXG03_000794</name>
</gene>
<evidence type="ECO:0000256" key="3">
    <source>
        <dbReference type="ARBA" id="ARBA00022692"/>
    </source>
</evidence>
<dbReference type="Pfam" id="PF05277">
    <property type="entry name" value="DUF726"/>
    <property type="match status" value="1"/>
</dbReference>
<dbReference type="GO" id="GO:0016020">
    <property type="term" value="C:membrane"/>
    <property type="evidence" value="ECO:0007669"/>
    <property type="project" value="UniProtKB-SubCell"/>
</dbReference>
<dbReference type="OrthoDB" id="277931at2759"/>
<proteinExistence type="inferred from homology"/>
<evidence type="ECO:0000313" key="9">
    <source>
        <dbReference type="Proteomes" id="UP000775547"/>
    </source>
</evidence>
<keyword evidence="9" id="KW-1185">Reference proteome</keyword>
<reference evidence="8" key="1">
    <citation type="submission" date="2020-07" db="EMBL/GenBank/DDBJ databases">
        <authorList>
            <person name="Nieuwenhuis M."/>
            <person name="Van De Peppel L.J.J."/>
        </authorList>
    </citation>
    <scope>NUCLEOTIDE SEQUENCE</scope>
    <source>
        <strain evidence="8">AP01</strain>
        <tissue evidence="8">Mycelium</tissue>
    </source>
</reference>
<dbReference type="SUPFAM" id="SSF53474">
    <property type="entry name" value="alpha/beta-Hydrolases"/>
    <property type="match status" value="1"/>
</dbReference>
<name>A0A9P7GB45_9AGAR</name>
<organism evidence="8 9">
    <name type="scientific">Asterophora parasitica</name>
    <dbReference type="NCBI Taxonomy" id="117018"/>
    <lineage>
        <taxon>Eukaryota</taxon>
        <taxon>Fungi</taxon>
        <taxon>Dikarya</taxon>
        <taxon>Basidiomycota</taxon>
        <taxon>Agaricomycotina</taxon>
        <taxon>Agaricomycetes</taxon>
        <taxon>Agaricomycetidae</taxon>
        <taxon>Agaricales</taxon>
        <taxon>Tricholomatineae</taxon>
        <taxon>Lyophyllaceae</taxon>
        <taxon>Asterophora</taxon>
    </lineage>
</organism>
<evidence type="ECO:0000256" key="1">
    <source>
        <dbReference type="ARBA" id="ARBA00004141"/>
    </source>
</evidence>
<dbReference type="InterPro" id="IPR007941">
    <property type="entry name" value="DUF726"/>
</dbReference>
<dbReference type="InterPro" id="IPR029058">
    <property type="entry name" value="AB_hydrolase_fold"/>
</dbReference>
<evidence type="ECO:0008006" key="10">
    <source>
        <dbReference type="Google" id="ProtNLM"/>
    </source>
</evidence>
<dbReference type="PANTHER" id="PTHR17920:SF22">
    <property type="entry name" value="DUF726 DOMAIN PROTEIN (AFU_ORTHOLOGUE AFUA_2G12860)"/>
    <property type="match status" value="1"/>
</dbReference>
<evidence type="ECO:0000256" key="4">
    <source>
        <dbReference type="ARBA" id="ARBA00022989"/>
    </source>
</evidence>
<keyword evidence="4 7" id="KW-1133">Transmembrane helix</keyword>
<comment type="similarity">
    <text evidence="2">Belongs to the TMCO4 family.</text>
</comment>
<feature type="compositionally biased region" description="Polar residues" evidence="6">
    <location>
        <begin position="67"/>
        <end position="76"/>
    </location>
</feature>
<comment type="subcellular location">
    <subcellularLocation>
        <location evidence="1">Membrane</location>
        <topology evidence="1">Multi-pass membrane protein</topology>
    </subcellularLocation>
</comment>
<accession>A0A9P7GB45</accession>
<protein>
    <recommendedName>
        <fullName evidence="10">DUF726-domain-containing protein</fullName>
    </recommendedName>
</protein>
<evidence type="ECO:0000256" key="5">
    <source>
        <dbReference type="ARBA" id="ARBA00023136"/>
    </source>
</evidence>
<comment type="caution">
    <text evidence="8">The sequence shown here is derived from an EMBL/GenBank/DDBJ whole genome shotgun (WGS) entry which is preliminary data.</text>
</comment>
<feature type="region of interest" description="Disordered" evidence="6">
    <location>
        <begin position="1"/>
        <end position="76"/>
    </location>
</feature>
<keyword evidence="3 7" id="KW-0812">Transmembrane</keyword>
<dbReference type="Gene3D" id="2.60.40.1820">
    <property type="match status" value="1"/>
</dbReference>
<dbReference type="AlphaFoldDB" id="A0A9P7GB45"/>
<feature type="transmembrane region" description="Helical" evidence="7">
    <location>
        <begin position="455"/>
        <end position="488"/>
    </location>
</feature>